<feature type="non-terminal residue" evidence="10">
    <location>
        <position position="1"/>
    </location>
</feature>
<dbReference type="PROSITE" id="PS51650">
    <property type="entry name" value="C2_DOCK"/>
    <property type="match status" value="1"/>
</dbReference>
<feature type="compositionally biased region" description="Basic and acidic residues" evidence="7">
    <location>
        <begin position="1621"/>
        <end position="1633"/>
    </location>
</feature>
<dbReference type="Pfam" id="PF06920">
    <property type="entry name" value="DHR-2_Lobe_A"/>
    <property type="match status" value="1"/>
</dbReference>
<gene>
    <name evidence="10" type="primary">DOCK3-L</name>
    <name evidence="10" type="ORF">Hamer_G010718</name>
</gene>
<dbReference type="Pfam" id="PF23554">
    <property type="entry name" value="TPR_DOCK"/>
    <property type="match status" value="1"/>
</dbReference>
<dbReference type="Proteomes" id="UP000747542">
    <property type="component" value="Unassembled WGS sequence"/>
</dbReference>
<dbReference type="GO" id="GO:0005886">
    <property type="term" value="C:plasma membrane"/>
    <property type="evidence" value="ECO:0007669"/>
    <property type="project" value="TreeGrafter"/>
</dbReference>
<evidence type="ECO:0000256" key="3">
    <source>
        <dbReference type="ARBA" id="ARBA00022490"/>
    </source>
</evidence>
<dbReference type="Pfam" id="PF16172">
    <property type="entry name" value="DOCK_N"/>
    <property type="match status" value="1"/>
</dbReference>
<evidence type="ECO:0000313" key="11">
    <source>
        <dbReference type="Proteomes" id="UP000747542"/>
    </source>
</evidence>
<proteinExistence type="inferred from homology"/>
<feature type="region of interest" description="Disordered" evidence="7">
    <location>
        <begin position="1598"/>
        <end position="1674"/>
    </location>
</feature>
<name>A0A8J5J9D3_HOMAM</name>
<dbReference type="Gene3D" id="1.25.40.410">
    <property type="match status" value="1"/>
</dbReference>
<feature type="domain" description="C2 DOCK-type" evidence="8">
    <location>
        <begin position="439"/>
        <end position="614"/>
    </location>
</feature>
<protein>
    <submittedName>
        <fullName evidence="10">Dedicator of cytokinesis protein 3-like</fullName>
    </submittedName>
</protein>
<dbReference type="InterPro" id="IPR001452">
    <property type="entry name" value="SH3_domain"/>
</dbReference>
<keyword evidence="3" id="KW-0963">Cytoplasm</keyword>
<dbReference type="FunFam" id="2.60.40.150:FF:000045">
    <property type="entry name" value="Dedicator of cytokinesis protein 4"/>
    <property type="match status" value="1"/>
</dbReference>
<dbReference type="Pfam" id="PF20421">
    <property type="entry name" value="DHR-2_Lobe_C"/>
    <property type="match status" value="1"/>
</dbReference>
<comment type="similarity">
    <text evidence="6">Belongs to the DOCK family.</text>
</comment>
<dbReference type="InterPro" id="IPR046769">
    <property type="entry name" value="DOCKER_Lobe_A"/>
</dbReference>
<dbReference type="CDD" id="cd11872">
    <property type="entry name" value="SH3_DOCK_AB"/>
    <property type="match status" value="1"/>
</dbReference>
<feature type="domain" description="DOCKER" evidence="9">
    <location>
        <begin position="1212"/>
        <end position="1603"/>
    </location>
</feature>
<dbReference type="InterPro" id="IPR036028">
    <property type="entry name" value="SH3-like_dom_sf"/>
</dbReference>
<dbReference type="EMBL" id="JAHLQT010047199">
    <property type="protein sequence ID" value="KAG7153404.1"/>
    <property type="molecule type" value="Genomic_DNA"/>
</dbReference>
<evidence type="ECO:0000259" key="9">
    <source>
        <dbReference type="PROSITE" id="PS51651"/>
    </source>
</evidence>
<evidence type="ECO:0000313" key="10">
    <source>
        <dbReference type="EMBL" id="KAG7153404.1"/>
    </source>
</evidence>
<reference evidence="10" key="1">
    <citation type="journal article" date="2021" name="Sci. Adv.">
        <title>The American lobster genome reveals insights on longevity, neural, and immune adaptations.</title>
        <authorList>
            <person name="Polinski J.M."/>
            <person name="Zimin A.V."/>
            <person name="Clark K.F."/>
            <person name="Kohn A.B."/>
            <person name="Sadowski N."/>
            <person name="Timp W."/>
            <person name="Ptitsyn A."/>
            <person name="Khanna P."/>
            <person name="Romanova D.Y."/>
            <person name="Williams P."/>
            <person name="Greenwood S.J."/>
            <person name="Moroz L.L."/>
            <person name="Walt D.R."/>
            <person name="Bodnar A.G."/>
        </authorList>
    </citation>
    <scope>NUCLEOTIDE SEQUENCE</scope>
    <source>
        <strain evidence="10">GMGI-L3</strain>
    </source>
</reference>
<evidence type="ECO:0000256" key="2">
    <source>
        <dbReference type="ARBA" id="ARBA00022443"/>
    </source>
</evidence>
<dbReference type="SUPFAM" id="SSF50044">
    <property type="entry name" value="SH3-domain"/>
    <property type="match status" value="1"/>
</dbReference>
<dbReference type="InterPro" id="IPR056372">
    <property type="entry name" value="TPR_DOCK"/>
</dbReference>
<dbReference type="Gene3D" id="2.60.40.150">
    <property type="entry name" value="C2 domain"/>
    <property type="match status" value="1"/>
</dbReference>
<dbReference type="InterPro" id="IPR046773">
    <property type="entry name" value="DOCKER_Lobe_C"/>
</dbReference>
<dbReference type="InterPro" id="IPR042455">
    <property type="entry name" value="DOCK_N_sub1"/>
</dbReference>
<keyword evidence="5" id="KW-0344">Guanine-nucleotide releasing factor</keyword>
<accession>A0A8J5J9D3</accession>
<dbReference type="InterPro" id="IPR027357">
    <property type="entry name" value="DOCKER_dom"/>
</dbReference>
<dbReference type="Gene3D" id="1.20.1270.350">
    <property type="entry name" value="Dedicator of cytokinesis N-terminal subdomain"/>
    <property type="match status" value="1"/>
</dbReference>
<comment type="subcellular location">
    <subcellularLocation>
        <location evidence="1">Cytoplasm</location>
    </subcellularLocation>
</comment>
<feature type="compositionally biased region" description="Low complexity" evidence="7">
    <location>
        <begin position="1599"/>
        <end position="1612"/>
    </location>
</feature>
<organism evidence="10 11">
    <name type="scientific">Homarus americanus</name>
    <name type="common">American lobster</name>
    <dbReference type="NCBI Taxonomy" id="6706"/>
    <lineage>
        <taxon>Eukaryota</taxon>
        <taxon>Metazoa</taxon>
        <taxon>Ecdysozoa</taxon>
        <taxon>Arthropoda</taxon>
        <taxon>Crustacea</taxon>
        <taxon>Multicrustacea</taxon>
        <taxon>Malacostraca</taxon>
        <taxon>Eumalacostraca</taxon>
        <taxon>Eucarida</taxon>
        <taxon>Decapoda</taxon>
        <taxon>Pleocyemata</taxon>
        <taxon>Astacidea</taxon>
        <taxon>Nephropoidea</taxon>
        <taxon>Nephropidae</taxon>
        <taxon>Homarus</taxon>
    </lineage>
</organism>
<keyword evidence="2" id="KW-0728">SH3 domain</keyword>
<dbReference type="Gene3D" id="1.20.58.740">
    <property type="match status" value="1"/>
</dbReference>
<keyword evidence="11" id="KW-1185">Reference proteome</keyword>
<dbReference type="GO" id="GO:0005085">
    <property type="term" value="F:guanyl-nucleotide exchange factor activity"/>
    <property type="evidence" value="ECO:0007669"/>
    <property type="project" value="UniProtKB-KW"/>
</dbReference>
<dbReference type="PANTHER" id="PTHR45653">
    <property type="entry name" value="DEDICATOR OF CYTOKINESIS"/>
    <property type="match status" value="1"/>
</dbReference>
<feature type="compositionally biased region" description="Polar residues" evidence="7">
    <location>
        <begin position="1887"/>
        <end position="1907"/>
    </location>
</feature>
<dbReference type="InterPro" id="IPR043161">
    <property type="entry name" value="DOCK_C_lobe_A"/>
</dbReference>
<keyword evidence="4" id="KW-0597">Phosphoprotein</keyword>
<feature type="region of interest" description="Disordered" evidence="7">
    <location>
        <begin position="1689"/>
        <end position="1909"/>
    </location>
</feature>
<evidence type="ECO:0000256" key="4">
    <source>
        <dbReference type="ARBA" id="ARBA00022553"/>
    </source>
</evidence>
<dbReference type="SMART" id="SM00326">
    <property type="entry name" value="SH3"/>
    <property type="match status" value="1"/>
</dbReference>
<evidence type="ECO:0000259" key="8">
    <source>
        <dbReference type="PROSITE" id="PS51650"/>
    </source>
</evidence>
<evidence type="ECO:0000256" key="6">
    <source>
        <dbReference type="PROSITE-ProRule" id="PRU00983"/>
    </source>
</evidence>
<comment type="caution">
    <text evidence="10">The sequence shown here is derived from an EMBL/GenBank/DDBJ whole genome shotgun (WGS) entry which is preliminary data.</text>
</comment>
<feature type="compositionally biased region" description="Low complexity" evidence="7">
    <location>
        <begin position="1653"/>
        <end position="1672"/>
    </location>
</feature>
<evidence type="ECO:0000256" key="7">
    <source>
        <dbReference type="SAM" id="MobiDB-lite"/>
    </source>
</evidence>
<dbReference type="GO" id="GO:0031267">
    <property type="term" value="F:small GTPase binding"/>
    <property type="evidence" value="ECO:0007669"/>
    <property type="project" value="TreeGrafter"/>
</dbReference>
<feature type="compositionally biased region" description="Pro residues" evidence="7">
    <location>
        <begin position="1862"/>
        <end position="1873"/>
    </location>
</feature>
<dbReference type="InterPro" id="IPR027007">
    <property type="entry name" value="C2_DOCK-type_domain"/>
</dbReference>
<dbReference type="PANTHER" id="PTHR45653:SF12">
    <property type="entry name" value="SPONGE, ISOFORM E"/>
    <property type="match status" value="1"/>
</dbReference>
<evidence type="ECO:0000256" key="5">
    <source>
        <dbReference type="ARBA" id="ARBA00022658"/>
    </source>
</evidence>
<dbReference type="InterPro" id="IPR026791">
    <property type="entry name" value="DOCK"/>
</dbReference>
<dbReference type="PROSITE" id="PS51651">
    <property type="entry name" value="DOCKER"/>
    <property type="match status" value="1"/>
</dbReference>
<dbReference type="Pfam" id="PF20422">
    <property type="entry name" value="DHR-2_Lobe_B"/>
    <property type="match status" value="1"/>
</dbReference>
<dbReference type="InterPro" id="IPR046770">
    <property type="entry name" value="DOCKER_Lobe_B"/>
</dbReference>
<evidence type="ECO:0000256" key="1">
    <source>
        <dbReference type="ARBA" id="ARBA00004496"/>
    </source>
</evidence>
<dbReference type="Gene3D" id="2.30.30.40">
    <property type="entry name" value="SH3 Domains"/>
    <property type="match status" value="1"/>
</dbReference>
<dbReference type="InterPro" id="IPR035892">
    <property type="entry name" value="C2_domain_sf"/>
</dbReference>
<dbReference type="FunFam" id="1.25.40.410:FF:000003">
    <property type="entry name" value="Dedicator of cytokinesis protein 4"/>
    <property type="match status" value="1"/>
</dbReference>
<dbReference type="GO" id="GO:0005737">
    <property type="term" value="C:cytoplasm"/>
    <property type="evidence" value="ECO:0007669"/>
    <property type="project" value="UniProtKB-SubCell"/>
</dbReference>
<sequence>PVRTSLTTCRLGNALKPEPKQVQDPELGAGVIYNFDREVQQALHLDVGETVQVLEECSGWYRGFSTRNRNVKGIFPAQFIHLKPFKIDNEGLYETVTPVEDPVVQEAASVLREWGQIWKNLYVLLGTPKGDQELWDAVRKAMMDVADWRKQLITGTLTSDQISQLKLKITRKIDWGNRKLGLDLVPRVDGEMVDPDAVSVVELHQVHVQSAEASKSHYQGLGTLAKRKERRKVLSHHLFFCMRDFSYHLGEDAEIFFSLYDAQKNKFISERFLVKLSKEGFSNYVEKIHSNCTIFTDLGSGDLSSDLYIVAHVIRVGRMLFSESIKKISSHNYRRPYGIALFRLAQSVLQGGEGEVELTGKLFTSDEKDFSQLPELVLKKQSNKYSIMSNNASYGLVVSVKVVHGELEQATKENPLLLKNVCITKKLGFSDVIMPGDVRNDLYVTLNSGEFERGGKSVSKNIEVTVLTLDAEGQPLQSIYSGMGHEGTTDYASMIMYHNNSPRWNERLKVAIPIDQFAGAHLRLEYRHCSTRERNEKKLFGFSFIRLMDDEGGTTLRDGSHELCVYKCDERGRLSNPMEYLNMPFFSKDAVDCIYSLSFQRSPKESIIIDTLLCSTKLTQNVDLLSLLRWRSAPDGIGETLSRLTRVDGAETVKFLQDVLDALFAMFSTDDGNSTQHSGHVFQALPVMDAYITGHFAAALVYKGLISCVKHLSDLCPQTEKQDPIMRCFRSLEYIFKFIIQSRLLFARATGGQNEDSFRVDVDSLFESFARMLNMHLENIEASQVTLLEHLQGACDQLCRVLSPGEVANHLSNLFNATPVESTRDLTKAKLHAMKNSINSPIFDDDEGRGLLLETICTHLRQHMDSRLELVLCGEVLSDIVILTHKHIKKYSPSKLPPTLHQDVEMIMLTLFDVVVQVILTLERSAPSSGTLVACLMGILQLMGEFHYSKLWEAHMTSGTNHLRRLLHSIILLLADLVRAAIFASDWFVMRMVTNYTILAAMQEIAQPLISIFLKQGRFDNQLWSSYLNLAVGFLTQPCLQLERFSQQKRHKVLERYNDMRVLMGFQILSMWRELDDHRLHFIPGMVGPFLEVTLVPEPELRKATLPIFFDMMQAEQQAKGSFKQVETELIDKLDILVSENKGDDEYRQLFNTILLERVRSNDPVWRESGTAFINSVTRLLERLLDYRNVMQGDENCDKRMSCTVNLLNFYKNEINRQEMYIRYIYKLHDLHVPAGNFTEAAFTLQLHANQLAWTQRMLHADHLYPAQTETRRKEQIYMKIIDNFDKGKCWEQGIPLLEELANEYRTHLFDYQKLSEVLRRQASFYEKILSGKHYDNEYLYRYFRVGFYGLGLPLFVRNKLFIYRGLEYEQIGAFTQRIQTEFPQAKMLSHNTPPDDTIRSSDGQYIQICAVNTLSEPNPMFDGVEVDERILKYYSNNQVRRFVYDRPTYRGPADKDNEFKNLWIERITYTTEFELPGILKWFEVVDQKVDQLCPPQYACETDNIQPFTMRLQGTIDAAVNGGVAKYQDAFFGPDYLVVYPENADHVNRLKVLLSDQTMILEGALDLHGKIAHSVNQPLHRRLVEVFEGLRYKVRKMCSTPQSQRSTSSLQSTPPPPPTHRRADSDPATEFRRTGSIVNSPLPPLPSDKGAISTSSSSTSGHSSQRSSQSSSLYAHFHSASHDDELYAKPQEWDSGSGNQRESRPRSAYISDSRGSSPKSLSKSLNNDYMIVPPPKSSDESQRWRHSRPPSPRTARSSGIHDCLNTSWSDSHGSEESLPPLPPRVGERQIRSVSLGGDEYAPPPALPKRMGKKCPSPAMIGCDQLMGDGVDGSSSSGGGLSNGFPASTPGTPPLLSPRNHRTPPPPPPPPIPPKSISTPLTPLSPPASFSLNTSAENLTPTTPTNMYVGNLDGLHHSLLENYSVPPRLQPHPPPSP</sequence>
<feature type="compositionally biased region" description="Low complexity" evidence="7">
    <location>
        <begin position="1711"/>
        <end position="1728"/>
    </location>
</feature>
<feature type="non-terminal residue" evidence="10">
    <location>
        <position position="1936"/>
    </location>
</feature>
<dbReference type="InterPro" id="IPR043162">
    <property type="entry name" value="DOCK_C_lobe_C"/>
</dbReference>
<dbReference type="GO" id="GO:0007264">
    <property type="term" value="P:small GTPase-mediated signal transduction"/>
    <property type="evidence" value="ECO:0007669"/>
    <property type="project" value="InterPro"/>
</dbReference>
<dbReference type="InterPro" id="IPR032376">
    <property type="entry name" value="DOCK_N"/>
</dbReference>
<dbReference type="Pfam" id="PF14429">
    <property type="entry name" value="DOCK-C2"/>
    <property type="match status" value="1"/>
</dbReference>